<accession>A0A9P4NJ24</accession>
<keyword evidence="2" id="KW-1185">Reference proteome</keyword>
<dbReference type="AlphaFoldDB" id="A0A9P4NJ24"/>
<name>A0A9P4NJ24_9PEZI</name>
<dbReference type="EMBL" id="MU007081">
    <property type="protein sequence ID" value="KAF2423486.1"/>
    <property type="molecule type" value="Genomic_DNA"/>
</dbReference>
<dbReference type="OrthoDB" id="3944128at2759"/>
<evidence type="ECO:0000313" key="1">
    <source>
        <dbReference type="EMBL" id="KAF2423486.1"/>
    </source>
</evidence>
<gene>
    <name evidence="1" type="ORF">EJ08DRAFT_447913</name>
</gene>
<organism evidence="1 2">
    <name type="scientific">Tothia fuscella</name>
    <dbReference type="NCBI Taxonomy" id="1048955"/>
    <lineage>
        <taxon>Eukaryota</taxon>
        <taxon>Fungi</taxon>
        <taxon>Dikarya</taxon>
        <taxon>Ascomycota</taxon>
        <taxon>Pezizomycotina</taxon>
        <taxon>Dothideomycetes</taxon>
        <taxon>Pleosporomycetidae</taxon>
        <taxon>Venturiales</taxon>
        <taxon>Cylindrosympodiaceae</taxon>
        <taxon>Tothia</taxon>
    </lineage>
</organism>
<dbReference type="Proteomes" id="UP000800235">
    <property type="component" value="Unassembled WGS sequence"/>
</dbReference>
<reference evidence="1" key="1">
    <citation type="journal article" date="2020" name="Stud. Mycol.">
        <title>101 Dothideomycetes genomes: a test case for predicting lifestyles and emergence of pathogens.</title>
        <authorList>
            <person name="Haridas S."/>
            <person name="Albert R."/>
            <person name="Binder M."/>
            <person name="Bloem J."/>
            <person name="Labutti K."/>
            <person name="Salamov A."/>
            <person name="Andreopoulos B."/>
            <person name="Baker S."/>
            <person name="Barry K."/>
            <person name="Bills G."/>
            <person name="Bluhm B."/>
            <person name="Cannon C."/>
            <person name="Castanera R."/>
            <person name="Culley D."/>
            <person name="Daum C."/>
            <person name="Ezra D."/>
            <person name="Gonzalez J."/>
            <person name="Henrissat B."/>
            <person name="Kuo A."/>
            <person name="Liang C."/>
            <person name="Lipzen A."/>
            <person name="Lutzoni F."/>
            <person name="Magnuson J."/>
            <person name="Mondo S."/>
            <person name="Nolan M."/>
            <person name="Ohm R."/>
            <person name="Pangilinan J."/>
            <person name="Park H.-J."/>
            <person name="Ramirez L."/>
            <person name="Alfaro M."/>
            <person name="Sun H."/>
            <person name="Tritt A."/>
            <person name="Yoshinaga Y."/>
            <person name="Zwiers L.-H."/>
            <person name="Turgeon B."/>
            <person name="Goodwin S."/>
            <person name="Spatafora J."/>
            <person name="Crous P."/>
            <person name="Grigoriev I."/>
        </authorList>
    </citation>
    <scope>NUCLEOTIDE SEQUENCE</scope>
    <source>
        <strain evidence="1">CBS 130266</strain>
    </source>
</reference>
<evidence type="ECO:0000313" key="2">
    <source>
        <dbReference type="Proteomes" id="UP000800235"/>
    </source>
</evidence>
<protein>
    <submittedName>
        <fullName evidence="1">Uncharacterized protein</fullName>
    </submittedName>
</protein>
<sequence>MCVDSKSTRRNVSAVYEYVYLPVWTTVWPGETFFRSVYPDQPVFSACTAQDHKDRDKFHPASYVQAVQLLTTTTTRYADDGDLPPATPAVSPGRLVSTTVEPLLGTTEPTTAGFVLLSPGGDAIPQTTTTPGLFAPFAGVISNILPLPSPTPGPNTVHPAVQTLNLGEKDIPISPAVITTAQPGNSVPTTIAGIAIGGQTVVPGQTATVLGTPVVIHTSNGQTFAVAGTGAAAGTVPIKLSAPSPSPTLPALVIDGQTITAVLGFSPALVFSSQTLSLGSSISITQDGSTAIAALRTDKGNTLLLVGDQTSSLTSLPSNTPIIMGGHTIVPSGQTLTLGGSITVVNRDSTATAALRTETDKTLLIFGDQTSTLTSLASNTPILMNGNTINLVSLPAEITISGQRLQLGSSITVGTGPSAKTVTLTTNSIGKTILANGDQTVTMTENFLGGTPITASPPIVVGGFTFSPVIATALPAYKISGQILTMGGSIALGKEPTMTVLALTTDASGHLILASNGRTSTITGGLSASTDGAGSGSGAEVAAAIMSGIGWVLVKGSGSGSGSALSTNTSGTSKSRFSFTDATDPTGVVAASVASAGNRRMGGPWIGLLLVGFFLASPTMY</sequence>
<proteinExistence type="predicted"/>
<comment type="caution">
    <text evidence="1">The sequence shown here is derived from an EMBL/GenBank/DDBJ whole genome shotgun (WGS) entry which is preliminary data.</text>
</comment>